<dbReference type="SUPFAM" id="SSF55811">
    <property type="entry name" value="Nudix"/>
    <property type="match status" value="2"/>
</dbReference>
<dbReference type="RefSeq" id="WP_386411230.1">
    <property type="nucleotide sequence ID" value="NZ_JBHSZO010000002.1"/>
</dbReference>
<feature type="domain" description="Nudix hydrolase" evidence="3">
    <location>
        <begin position="199"/>
        <end position="337"/>
    </location>
</feature>
<dbReference type="Pfam" id="PF00293">
    <property type="entry name" value="NUDIX"/>
    <property type="match status" value="2"/>
</dbReference>
<dbReference type="PANTHER" id="PTHR43046:SF14">
    <property type="entry name" value="MUTT_NUDIX FAMILY PROTEIN"/>
    <property type="match status" value="1"/>
</dbReference>
<sequence length="353" mass="37413">MTDPSTATTDSAGAARAYYRAHPAPLVTATALVLDERHRLLVLTPTYKDHLELPGGLLEDGEMPEEALARELAEEIDLRVPVGRLLAVDSLPAQRHGRVVIAHIHAVGPLPEARTREISFPDGEIGAARWMTADETTAVLPPVLARRVRAALAAWYAGGVAHLVAGVPQTGSSAAFPPERRSALEAAHALDPSSFVAGRPKVVIGATVLCTHADGRVLLVRPGYRDDGLWRLPGGCVDSDTGETPRTAARRELLEELGWCPPLGRLLAVNWRTNAPYPAGIHYVYDGGTVTEDQVARLTPDPSEIAEAALIDPRSAGARLGPDLRAGLGTVVAAQRDGVAALEFYDGRPAIAG</sequence>
<dbReference type="InterPro" id="IPR015797">
    <property type="entry name" value="NUDIX_hydrolase-like_dom_sf"/>
</dbReference>
<name>A0ABW2GCI4_9ACTN</name>
<comment type="cofactor">
    <cofactor evidence="1">
        <name>Mg(2+)</name>
        <dbReference type="ChEBI" id="CHEBI:18420"/>
    </cofactor>
</comment>
<evidence type="ECO:0000313" key="4">
    <source>
        <dbReference type="EMBL" id="MFC7216990.1"/>
    </source>
</evidence>
<feature type="domain" description="Nudix hydrolase" evidence="3">
    <location>
        <begin position="17"/>
        <end position="154"/>
    </location>
</feature>
<dbReference type="CDD" id="cd18876">
    <property type="entry name" value="NUDIX_Hydrolase"/>
    <property type="match status" value="2"/>
</dbReference>
<gene>
    <name evidence="4" type="ORF">ACFQLX_02215</name>
</gene>
<dbReference type="PROSITE" id="PS51462">
    <property type="entry name" value="NUDIX"/>
    <property type="match status" value="2"/>
</dbReference>
<proteinExistence type="predicted"/>
<dbReference type="Gene3D" id="3.90.79.10">
    <property type="entry name" value="Nucleoside Triphosphate Pyrophosphohydrolase"/>
    <property type="match status" value="2"/>
</dbReference>
<dbReference type="InterPro" id="IPR020084">
    <property type="entry name" value="NUDIX_hydrolase_CS"/>
</dbReference>
<dbReference type="InterPro" id="IPR000086">
    <property type="entry name" value="NUDIX_hydrolase_dom"/>
</dbReference>
<keyword evidence="2" id="KW-0378">Hydrolase</keyword>
<dbReference type="PANTHER" id="PTHR43046">
    <property type="entry name" value="GDP-MANNOSE MANNOSYL HYDROLASE"/>
    <property type="match status" value="1"/>
</dbReference>
<dbReference type="EMBL" id="JBHSZO010000002">
    <property type="protein sequence ID" value="MFC7216990.1"/>
    <property type="molecule type" value="Genomic_DNA"/>
</dbReference>
<keyword evidence="5" id="KW-1185">Reference proteome</keyword>
<evidence type="ECO:0000259" key="3">
    <source>
        <dbReference type="PROSITE" id="PS51462"/>
    </source>
</evidence>
<protein>
    <submittedName>
        <fullName evidence="4">NUDIX domain-containing protein</fullName>
    </submittedName>
</protein>
<organism evidence="4 5">
    <name type="scientific">Streptomyces polyrhachis</name>
    <dbReference type="NCBI Taxonomy" id="1282885"/>
    <lineage>
        <taxon>Bacteria</taxon>
        <taxon>Bacillati</taxon>
        <taxon>Actinomycetota</taxon>
        <taxon>Actinomycetes</taxon>
        <taxon>Kitasatosporales</taxon>
        <taxon>Streptomycetaceae</taxon>
        <taxon>Streptomyces</taxon>
    </lineage>
</organism>
<evidence type="ECO:0000256" key="1">
    <source>
        <dbReference type="ARBA" id="ARBA00001946"/>
    </source>
</evidence>
<dbReference type="PROSITE" id="PS00893">
    <property type="entry name" value="NUDIX_BOX"/>
    <property type="match status" value="1"/>
</dbReference>
<reference evidence="5" key="1">
    <citation type="journal article" date="2019" name="Int. J. Syst. Evol. Microbiol.">
        <title>The Global Catalogue of Microorganisms (GCM) 10K type strain sequencing project: providing services to taxonomists for standard genome sequencing and annotation.</title>
        <authorList>
            <consortium name="The Broad Institute Genomics Platform"/>
            <consortium name="The Broad Institute Genome Sequencing Center for Infectious Disease"/>
            <person name="Wu L."/>
            <person name="Ma J."/>
        </authorList>
    </citation>
    <scope>NUCLEOTIDE SEQUENCE [LARGE SCALE GENOMIC DNA]</scope>
    <source>
        <strain evidence="5">CGMCC 1.13681</strain>
    </source>
</reference>
<evidence type="ECO:0000256" key="2">
    <source>
        <dbReference type="ARBA" id="ARBA00022801"/>
    </source>
</evidence>
<accession>A0ABW2GCI4</accession>
<comment type="caution">
    <text evidence="4">The sequence shown here is derived from an EMBL/GenBank/DDBJ whole genome shotgun (WGS) entry which is preliminary data.</text>
</comment>
<evidence type="ECO:0000313" key="5">
    <source>
        <dbReference type="Proteomes" id="UP001596413"/>
    </source>
</evidence>
<dbReference type="Proteomes" id="UP001596413">
    <property type="component" value="Unassembled WGS sequence"/>
</dbReference>